<dbReference type="EMBL" id="JAVDTR010000001">
    <property type="protein sequence ID" value="MDR6721557.1"/>
    <property type="molecule type" value="Genomic_DNA"/>
</dbReference>
<dbReference type="FunFam" id="3.20.20.80:FF:000004">
    <property type="entry name" value="Beta-glucosidase 6-phospho-beta-glucosidase"/>
    <property type="match status" value="1"/>
</dbReference>
<organism evidence="9 10">
    <name type="scientific">Paenibacillus amylolyticus</name>
    <dbReference type="NCBI Taxonomy" id="1451"/>
    <lineage>
        <taxon>Bacteria</taxon>
        <taxon>Bacillati</taxon>
        <taxon>Bacillota</taxon>
        <taxon>Bacilli</taxon>
        <taxon>Bacillales</taxon>
        <taxon>Paenibacillaceae</taxon>
        <taxon>Paenibacillus</taxon>
    </lineage>
</organism>
<dbReference type="InterPro" id="IPR017853">
    <property type="entry name" value="GH"/>
</dbReference>
<dbReference type="PRINTS" id="PR00131">
    <property type="entry name" value="GLHYDRLASE1"/>
</dbReference>
<accession>A0AAP5GWE1</accession>
<evidence type="ECO:0000256" key="5">
    <source>
        <dbReference type="ARBA" id="ARBA00032194"/>
    </source>
</evidence>
<reference evidence="9" key="1">
    <citation type="submission" date="2023-07" db="EMBL/GenBank/DDBJ databases">
        <title>Sorghum-associated microbial communities from plants grown in Nebraska, USA.</title>
        <authorList>
            <person name="Schachtman D."/>
        </authorList>
    </citation>
    <scope>NUCLEOTIDE SEQUENCE</scope>
    <source>
        <strain evidence="9">BE80</strain>
    </source>
</reference>
<dbReference type="InterPro" id="IPR001360">
    <property type="entry name" value="Glyco_hydro_1"/>
</dbReference>
<dbReference type="SUPFAM" id="SSF51445">
    <property type="entry name" value="(Trans)glycosidases"/>
    <property type="match status" value="1"/>
</dbReference>
<dbReference type="PANTHER" id="PTHR10353:SF296">
    <property type="entry name" value="6-PHOSPHO-BETA-GLUCOSIDASE"/>
    <property type="match status" value="1"/>
</dbReference>
<evidence type="ECO:0000313" key="9">
    <source>
        <dbReference type="EMBL" id="MDR6721557.1"/>
    </source>
</evidence>
<evidence type="ECO:0000256" key="7">
    <source>
        <dbReference type="PROSITE-ProRule" id="PRU10055"/>
    </source>
</evidence>
<dbReference type="GO" id="GO:0016052">
    <property type="term" value="P:carbohydrate catabolic process"/>
    <property type="evidence" value="ECO:0007669"/>
    <property type="project" value="TreeGrafter"/>
</dbReference>
<dbReference type="AlphaFoldDB" id="A0AAP5GWE1"/>
<protein>
    <recommendedName>
        <fullName evidence="6">Amygdalase</fullName>
    </recommendedName>
    <alternativeName>
        <fullName evidence="4">Cellobiase</fullName>
    </alternativeName>
    <alternativeName>
        <fullName evidence="5">Gentiobiase</fullName>
    </alternativeName>
</protein>
<keyword evidence="3 9" id="KW-0326">Glycosidase</keyword>
<feature type="active site" description="Nucleophile" evidence="7">
    <location>
        <position position="370"/>
    </location>
</feature>
<dbReference type="InterPro" id="IPR018120">
    <property type="entry name" value="Glyco_hydro_1_AS"/>
</dbReference>
<evidence type="ECO:0000313" key="10">
    <source>
        <dbReference type="Proteomes" id="UP001254832"/>
    </source>
</evidence>
<comment type="similarity">
    <text evidence="1 8">Belongs to the glycosyl hydrolase 1 family.</text>
</comment>
<dbReference type="GO" id="GO:0005829">
    <property type="term" value="C:cytosol"/>
    <property type="evidence" value="ECO:0007669"/>
    <property type="project" value="TreeGrafter"/>
</dbReference>
<name>A0AAP5GWE1_PAEAM</name>
<evidence type="ECO:0000256" key="8">
    <source>
        <dbReference type="RuleBase" id="RU003690"/>
    </source>
</evidence>
<evidence type="ECO:0000256" key="2">
    <source>
        <dbReference type="ARBA" id="ARBA00022801"/>
    </source>
</evidence>
<dbReference type="Proteomes" id="UP001254832">
    <property type="component" value="Unassembled WGS sequence"/>
</dbReference>
<evidence type="ECO:0000256" key="4">
    <source>
        <dbReference type="ARBA" id="ARBA00031448"/>
    </source>
</evidence>
<proteinExistence type="inferred from homology"/>
<evidence type="ECO:0000256" key="1">
    <source>
        <dbReference type="ARBA" id="ARBA00010838"/>
    </source>
</evidence>
<dbReference type="PROSITE" id="PS00572">
    <property type="entry name" value="GLYCOSYL_HYDROL_F1_1"/>
    <property type="match status" value="1"/>
</dbReference>
<sequence length="471" mass="53870">MMKKNFLWGAAMCATQSEGGYLEGGKGLTLADLFPSISEGRWDAIFNIEKAMNTKYQYYPSHNAIDFYHRYPEDIKLLAELGINFLRTSINWARIFPNGDDAEPNEEGLAFYDRLFAECAKYGISPVVTLNHFDTPLALIHKGGWKNKKVIDYFVTYCETVFRRYKDVVKYWITFNEINMVLGIPAVGGLIDPNKEENILEAKFQAAHNQLVSGALATKIGHEINPDFEIGCMIGAGKNYAYTCNPEDVWEAYQADQNEFSLVDVQAKGKYSDYMLSYFRRNEIDLKATDEEMDILRKYTSDFVALSYYSTRLVSSDKKDKEKTGGNISGTLKNPYLEANEWGWQIDPTGFRITLNELYDRYDQPLFIVENGFAVRESPDENNYLEDDYRIAYFRSHIKAMQDAMSDGVDIIGYTTWGTIDIVSASSGEMSKRYGLVYVDLDDKGQGTGDRFKKKSFDWYKEVVRSNGENL</sequence>
<evidence type="ECO:0000256" key="3">
    <source>
        <dbReference type="ARBA" id="ARBA00023295"/>
    </source>
</evidence>
<gene>
    <name evidence="9" type="ORF">J2W91_000005</name>
</gene>
<keyword evidence="2 9" id="KW-0378">Hydrolase</keyword>
<dbReference type="Gene3D" id="3.20.20.80">
    <property type="entry name" value="Glycosidases"/>
    <property type="match status" value="1"/>
</dbReference>
<evidence type="ECO:0000256" key="6">
    <source>
        <dbReference type="ARBA" id="ARBA00079432"/>
    </source>
</evidence>
<dbReference type="GO" id="GO:0008422">
    <property type="term" value="F:beta-glucosidase activity"/>
    <property type="evidence" value="ECO:0007669"/>
    <property type="project" value="TreeGrafter"/>
</dbReference>
<comment type="caution">
    <text evidence="9">The sequence shown here is derived from an EMBL/GenBank/DDBJ whole genome shotgun (WGS) entry which is preliminary data.</text>
</comment>
<dbReference type="PANTHER" id="PTHR10353">
    <property type="entry name" value="GLYCOSYL HYDROLASE"/>
    <property type="match status" value="1"/>
</dbReference>
<dbReference type="Pfam" id="PF00232">
    <property type="entry name" value="Glyco_hydro_1"/>
    <property type="match status" value="1"/>
</dbReference>